<dbReference type="SUPFAM" id="SSF57667">
    <property type="entry name" value="beta-beta-alpha zinc fingers"/>
    <property type="match status" value="3"/>
</dbReference>
<accession>A0A182YP22</accession>
<keyword evidence="3" id="KW-0863">Zinc-finger</keyword>
<feature type="domain" description="C2H2-type" evidence="6">
    <location>
        <begin position="103"/>
        <end position="130"/>
    </location>
</feature>
<evidence type="ECO:0000313" key="7">
    <source>
        <dbReference type="EnsemblMetazoa" id="ASTEI10208-PA"/>
    </source>
</evidence>
<evidence type="ECO:0000256" key="3">
    <source>
        <dbReference type="ARBA" id="ARBA00022771"/>
    </source>
</evidence>
<evidence type="ECO:0000256" key="4">
    <source>
        <dbReference type="ARBA" id="ARBA00022833"/>
    </source>
</evidence>
<feature type="domain" description="C2H2-type" evidence="6">
    <location>
        <begin position="46"/>
        <end position="73"/>
    </location>
</feature>
<dbReference type="VEuPathDB" id="VectorBase:ASTEI20_037927"/>
<feature type="domain" description="C2H2-type" evidence="6">
    <location>
        <begin position="186"/>
        <end position="209"/>
    </location>
</feature>
<sequence>MENNDESKCSKRRSNRVKYECKTCSKTVFSKSHKKFHDEVHRTTRYSCNSCSKTYVHKRDLELHHKVHNASGRFHCTRCTASFDSAANLQSHKASKHLPKEKFACELCPLTFTLKGNLTKHLIVHEGNRSYACDECGKTFLRTNALKHHKLSHRVKRYQCQACGKEFIDARNLERHLKTHSRLKGFKCSICGVTSTRRDNIVRHAKSFHPEGDLKVIVLANGSINDGEIEAIKREAQKSTKPVQPTPTNRISVIQVVGTPKTPIAAVPTTAGDLASANAVSPARDLNQIGGPASVRQEPSKASFNARLDNLELYRKILKPATSQNNSNCNTTTANSSRAADVGQPNLPVDDSDTYKNGRLPSAELGNCDIAAEKAGDRDGDGGAGGSGSGTINNGSSSSSSSSGLGSINNFCEVHWRKRNSQYFITSSKAQTDHADEEDQQIMASFMKTKKWRKILELGQELTPAQRSNYLWAWPLEHDVERFSDALSRHGIQNIASIGCGTGLLEWIIGCANVNVVGIEIDQEWWSSKYSPVRYIPLVFVDGSDSSIKEVMSKWHDDPLASLLFCYFNNGVAFEQYVKEFNGRFVILIGPDGEKGVHTNPLPLAPGEWFCREWKLVNDFTIGSENINCVAIYERIRSDLLTV</sequence>
<keyword evidence="4" id="KW-0862">Zinc</keyword>
<dbReference type="PROSITE" id="PS00028">
    <property type="entry name" value="ZINC_FINGER_C2H2_1"/>
    <property type="match status" value="6"/>
</dbReference>
<dbReference type="VEuPathDB" id="VectorBase:ASTEI20_043212"/>
<dbReference type="FunFam" id="3.30.160.60:FF:000110">
    <property type="entry name" value="Zinc finger protein-like"/>
    <property type="match status" value="1"/>
</dbReference>
<dbReference type="VEuPathDB" id="VectorBase:ASTEI10208"/>
<evidence type="ECO:0000256" key="5">
    <source>
        <dbReference type="SAM" id="MobiDB-lite"/>
    </source>
</evidence>
<dbReference type="Proteomes" id="UP000076408">
    <property type="component" value="Unassembled WGS sequence"/>
</dbReference>
<organism evidence="7 8">
    <name type="scientific">Anopheles stephensi</name>
    <name type="common">Indo-Pakistan malaria mosquito</name>
    <dbReference type="NCBI Taxonomy" id="30069"/>
    <lineage>
        <taxon>Eukaryota</taxon>
        <taxon>Metazoa</taxon>
        <taxon>Ecdysozoa</taxon>
        <taxon>Arthropoda</taxon>
        <taxon>Hexapoda</taxon>
        <taxon>Insecta</taxon>
        <taxon>Pterygota</taxon>
        <taxon>Neoptera</taxon>
        <taxon>Endopterygota</taxon>
        <taxon>Diptera</taxon>
        <taxon>Nematocera</taxon>
        <taxon>Culicoidea</taxon>
        <taxon>Culicidae</taxon>
        <taxon>Anophelinae</taxon>
        <taxon>Anopheles</taxon>
    </lineage>
</organism>
<dbReference type="GO" id="GO:0010468">
    <property type="term" value="P:regulation of gene expression"/>
    <property type="evidence" value="ECO:0007669"/>
    <property type="project" value="TreeGrafter"/>
</dbReference>
<dbReference type="EnsemblMetazoa" id="ASTEI10208-RA">
    <property type="protein sequence ID" value="ASTEI10208-PA"/>
    <property type="gene ID" value="ASTEI10208"/>
</dbReference>
<dbReference type="GO" id="GO:0008270">
    <property type="term" value="F:zinc ion binding"/>
    <property type="evidence" value="ECO:0007669"/>
    <property type="project" value="UniProtKB-KW"/>
</dbReference>
<dbReference type="VEuPathDB" id="VectorBase:ASTE011159"/>
<dbReference type="Pfam" id="PF00096">
    <property type="entry name" value="zf-C2H2"/>
    <property type="match status" value="2"/>
</dbReference>
<keyword evidence="2" id="KW-0677">Repeat</keyword>
<feature type="compositionally biased region" description="Low complexity" evidence="5">
    <location>
        <begin position="390"/>
        <end position="405"/>
    </location>
</feature>
<dbReference type="GO" id="GO:0005634">
    <property type="term" value="C:nucleus"/>
    <property type="evidence" value="ECO:0007669"/>
    <property type="project" value="UniProtKB-ARBA"/>
</dbReference>
<dbReference type="InterPro" id="IPR036236">
    <property type="entry name" value="Znf_C2H2_sf"/>
</dbReference>
<feature type="region of interest" description="Disordered" evidence="5">
    <location>
        <begin position="322"/>
        <end position="405"/>
    </location>
</feature>
<evidence type="ECO:0000259" key="6">
    <source>
        <dbReference type="PROSITE" id="PS50157"/>
    </source>
</evidence>
<dbReference type="PANTHER" id="PTHR16515:SF35">
    <property type="entry name" value="FEZ FAMILY ZINC FINGER PROTEIN 2"/>
    <property type="match status" value="1"/>
</dbReference>
<dbReference type="AlphaFoldDB" id="A0A182YP22"/>
<feature type="compositionally biased region" description="Basic and acidic residues" evidence="5">
    <location>
        <begin position="371"/>
        <end position="381"/>
    </location>
</feature>
<proteinExistence type="predicted"/>
<dbReference type="SMART" id="SM00355">
    <property type="entry name" value="ZnF_C2H2"/>
    <property type="match status" value="7"/>
</dbReference>
<dbReference type="Gene3D" id="3.30.160.60">
    <property type="entry name" value="Classic Zinc Finger"/>
    <property type="match status" value="5"/>
</dbReference>
<reference evidence="7" key="2">
    <citation type="submission" date="2020-05" db="UniProtKB">
        <authorList>
            <consortium name="EnsemblMetazoa"/>
        </authorList>
    </citation>
    <scope>IDENTIFICATION</scope>
    <source>
        <strain evidence="7">Indian</strain>
    </source>
</reference>
<keyword evidence="1" id="KW-0479">Metal-binding</keyword>
<feature type="compositionally biased region" description="Low complexity" evidence="5">
    <location>
        <begin position="322"/>
        <end position="340"/>
    </location>
</feature>
<evidence type="ECO:0000256" key="2">
    <source>
        <dbReference type="ARBA" id="ARBA00022737"/>
    </source>
</evidence>
<reference evidence="8" key="1">
    <citation type="journal article" date="2014" name="Genome Biol.">
        <title>Genome analysis of a major urban malaria vector mosquito, Anopheles stephensi.</title>
        <authorList>
            <person name="Jiang X."/>
            <person name="Peery A."/>
            <person name="Hall A.B."/>
            <person name="Sharma A."/>
            <person name="Chen X.G."/>
            <person name="Waterhouse R.M."/>
            <person name="Komissarov A."/>
            <person name="Riehle M.M."/>
            <person name="Shouche Y."/>
            <person name="Sharakhova M.V."/>
            <person name="Lawson D."/>
            <person name="Pakpour N."/>
            <person name="Arensburger P."/>
            <person name="Davidson V.L."/>
            <person name="Eiglmeier K."/>
            <person name="Emrich S."/>
            <person name="George P."/>
            <person name="Kennedy R.C."/>
            <person name="Mane S.P."/>
            <person name="Maslen G."/>
            <person name="Oringanje C."/>
            <person name="Qi Y."/>
            <person name="Settlage R."/>
            <person name="Tojo M."/>
            <person name="Tubio J.M."/>
            <person name="Unger M.F."/>
            <person name="Wang B."/>
            <person name="Vernick K.D."/>
            <person name="Ribeiro J.M."/>
            <person name="James A.A."/>
            <person name="Michel K."/>
            <person name="Riehle M.A."/>
            <person name="Luckhart S."/>
            <person name="Sharakhov I.V."/>
            <person name="Tu Z."/>
        </authorList>
    </citation>
    <scope>NUCLEOTIDE SEQUENCE [LARGE SCALE GENOMIC DNA]</scope>
    <source>
        <strain evidence="8">Indian</strain>
    </source>
</reference>
<feature type="domain" description="C2H2-type" evidence="6">
    <location>
        <begin position="19"/>
        <end position="46"/>
    </location>
</feature>
<dbReference type="GO" id="GO:0003677">
    <property type="term" value="F:DNA binding"/>
    <property type="evidence" value="ECO:0007669"/>
    <property type="project" value="UniProtKB-ARBA"/>
</dbReference>
<feature type="domain" description="C2H2-type" evidence="6">
    <location>
        <begin position="74"/>
        <end position="102"/>
    </location>
</feature>
<feature type="domain" description="C2H2-type" evidence="6">
    <location>
        <begin position="131"/>
        <end position="158"/>
    </location>
</feature>
<dbReference type="STRING" id="30069.A0A182YP22"/>
<dbReference type="PROSITE" id="PS50157">
    <property type="entry name" value="ZINC_FINGER_C2H2_2"/>
    <property type="match status" value="7"/>
</dbReference>
<name>A0A182YP22_ANOST</name>
<protein>
    <recommendedName>
        <fullName evidence="6">C2H2-type domain-containing protein</fullName>
    </recommendedName>
</protein>
<dbReference type="OMA" id="CEATGQN"/>
<dbReference type="InterPro" id="IPR050331">
    <property type="entry name" value="Zinc_finger"/>
</dbReference>
<evidence type="ECO:0000256" key="1">
    <source>
        <dbReference type="ARBA" id="ARBA00022723"/>
    </source>
</evidence>
<dbReference type="FunFam" id="3.30.160.60:FF:000446">
    <property type="entry name" value="Zinc finger protein"/>
    <property type="match status" value="1"/>
</dbReference>
<keyword evidence="8" id="KW-1185">Reference proteome</keyword>
<feature type="domain" description="C2H2-type" evidence="6">
    <location>
        <begin position="158"/>
        <end position="185"/>
    </location>
</feature>
<evidence type="ECO:0000313" key="8">
    <source>
        <dbReference type="Proteomes" id="UP000076408"/>
    </source>
</evidence>
<dbReference type="PANTHER" id="PTHR16515">
    <property type="entry name" value="PR DOMAIN ZINC FINGER PROTEIN"/>
    <property type="match status" value="1"/>
</dbReference>
<dbReference type="InterPro" id="IPR013087">
    <property type="entry name" value="Znf_C2H2_type"/>
</dbReference>